<dbReference type="AlphaFoldDB" id="A0A166PZ18"/>
<gene>
    <name evidence="2" type="ORF">CT0861_08088</name>
</gene>
<comment type="caution">
    <text evidence="2">The sequence shown here is derived from an EMBL/GenBank/DDBJ whole genome shotgun (WGS) entry which is preliminary data.</text>
</comment>
<feature type="region of interest" description="Disordered" evidence="1">
    <location>
        <begin position="276"/>
        <end position="302"/>
    </location>
</feature>
<accession>A0A166PZ18</accession>
<feature type="compositionally biased region" description="Basic and acidic residues" evidence="1">
    <location>
        <begin position="276"/>
        <end position="291"/>
    </location>
</feature>
<protein>
    <submittedName>
        <fullName evidence="2">Uncharacterized protein</fullName>
    </submittedName>
</protein>
<organism evidence="2 3">
    <name type="scientific">Colletotrichum tofieldiae</name>
    <dbReference type="NCBI Taxonomy" id="708197"/>
    <lineage>
        <taxon>Eukaryota</taxon>
        <taxon>Fungi</taxon>
        <taxon>Dikarya</taxon>
        <taxon>Ascomycota</taxon>
        <taxon>Pezizomycotina</taxon>
        <taxon>Sordariomycetes</taxon>
        <taxon>Hypocreomycetidae</taxon>
        <taxon>Glomerellales</taxon>
        <taxon>Glomerellaceae</taxon>
        <taxon>Colletotrichum</taxon>
        <taxon>Colletotrichum spaethianum species complex</taxon>
    </lineage>
</organism>
<evidence type="ECO:0000313" key="2">
    <source>
        <dbReference type="EMBL" id="KZL67334.1"/>
    </source>
</evidence>
<proteinExistence type="predicted"/>
<name>A0A166PZ18_9PEZI</name>
<keyword evidence="3" id="KW-1185">Reference proteome</keyword>
<reference evidence="2 3" key="1">
    <citation type="submission" date="2015-06" db="EMBL/GenBank/DDBJ databases">
        <title>Survival trade-offs in plant roots during colonization by closely related pathogenic and mutualistic fungi.</title>
        <authorList>
            <person name="Hacquard S."/>
            <person name="Kracher B."/>
            <person name="Hiruma K."/>
            <person name="Weinman A."/>
            <person name="Muench P."/>
            <person name="Garrido Oter R."/>
            <person name="Ver Loren van Themaat E."/>
            <person name="Dallerey J.-F."/>
            <person name="Damm U."/>
            <person name="Henrissat B."/>
            <person name="Lespinet O."/>
            <person name="Thon M."/>
            <person name="Kemen E."/>
            <person name="McHardy A.C."/>
            <person name="Schulze-Lefert P."/>
            <person name="O'Connell R.J."/>
        </authorList>
    </citation>
    <scope>NUCLEOTIDE SEQUENCE [LARGE SCALE GENOMIC DNA]</scope>
    <source>
        <strain evidence="2 3">0861</strain>
    </source>
</reference>
<evidence type="ECO:0000313" key="3">
    <source>
        <dbReference type="Proteomes" id="UP000076552"/>
    </source>
</evidence>
<dbReference type="Proteomes" id="UP000076552">
    <property type="component" value="Unassembled WGS sequence"/>
</dbReference>
<dbReference type="OrthoDB" id="5238363at2759"/>
<sequence>MIPARLQHVTRIIRQLPLRGSFLPPLARYSSAKRKAAEQTAATSPESPQVRDINKSKSLYDLENAQLSHHWKKIFDELDIGIPANDYRVIRLPRDLKAMPLTRFRVSKRHVMRAFDTAYFTEHKYEHPKAVLMRHYYEEDKKNKPLWLWFYGITAVDTPAVVSMAKYRMKLALHAALKDRGYDALGRIIDSESETGIGTTLRGDLRGTIACVAKTPRDVVKTLPKKDLRLAMDVLVDAFIRIHELVQMKEEEKGQNRIEKEQMLVETACIEEEHIEQKNLKERKRKEEAKRRSPPGSGLLWE</sequence>
<evidence type="ECO:0000256" key="1">
    <source>
        <dbReference type="SAM" id="MobiDB-lite"/>
    </source>
</evidence>
<dbReference type="EMBL" id="LFIV01000147">
    <property type="protein sequence ID" value="KZL67334.1"/>
    <property type="molecule type" value="Genomic_DNA"/>
</dbReference>